<comment type="caution">
    <text evidence="1">The sequence shown here is derived from an EMBL/GenBank/DDBJ whole genome shotgun (WGS) entry which is preliminary data.</text>
</comment>
<organism evidence="1 2">
    <name type="scientific">Psychracetigena formicireducens</name>
    <dbReference type="NCBI Taxonomy" id="2986056"/>
    <lineage>
        <taxon>Bacteria</taxon>
        <taxon>Bacillati</taxon>
        <taxon>Candidatus Lithacetigenota</taxon>
        <taxon>Candidatus Psychracetigena</taxon>
    </lineage>
</organism>
<name>A0A9E2BG72_PSYF1</name>
<evidence type="ECO:0000313" key="2">
    <source>
        <dbReference type="Proteomes" id="UP000811545"/>
    </source>
</evidence>
<proteinExistence type="predicted"/>
<gene>
    <name evidence="1" type="ORF">DDT42_00773</name>
</gene>
<evidence type="ECO:0000313" key="1">
    <source>
        <dbReference type="EMBL" id="MBT9144917.1"/>
    </source>
</evidence>
<reference evidence="1 2" key="1">
    <citation type="journal article" date="2021" name="bioRxiv">
        <title>Unique metabolic strategies in Hadean analogues reveal hints for primordial physiology.</title>
        <authorList>
            <person name="Nobu M.K."/>
            <person name="Nakai R."/>
            <person name="Tamazawa S."/>
            <person name="Mori H."/>
            <person name="Toyoda A."/>
            <person name="Ijiri A."/>
            <person name="Suzuki S."/>
            <person name="Kurokawa K."/>
            <person name="Kamagata Y."/>
            <person name="Tamaki H."/>
        </authorList>
    </citation>
    <scope>NUCLEOTIDE SEQUENCE [LARGE SCALE GENOMIC DNA]</scope>
    <source>
        <strain evidence="1">BS525</strain>
    </source>
</reference>
<sequence>MKRKISKVVSVLLTVTLLVLVLVIPASASGDVGVQADAQILASPEWYDFIIPGLGTVLAPGSRTILNGRAIDADHRHSGGKIVSFRVVRASDGAALGKWISLSPGQRVRLWNNATGLSVSTRIEASTPWRQIPVTVRAQGFWVFNF</sequence>
<dbReference type="EMBL" id="QLTW01000031">
    <property type="protein sequence ID" value="MBT9144917.1"/>
    <property type="molecule type" value="Genomic_DNA"/>
</dbReference>
<dbReference type="AlphaFoldDB" id="A0A9E2BG72"/>
<protein>
    <submittedName>
        <fullName evidence="1">Uncharacterized protein</fullName>
    </submittedName>
</protein>
<dbReference type="Proteomes" id="UP000811545">
    <property type="component" value="Unassembled WGS sequence"/>
</dbReference>
<accession>A0A9E2BG72</accession>